<dbReference type="EMBL" id="DVNI01000096">
    <property type="protein sequence ID" value="HIU64548.1"/>
    <property type="molecule type" value="Genomic_DNA"/>
</dbReference>
<protein>
    <submittedName>
        <fullName evidence="3">Barstar family protein</fullName>
    </submittedName>
</protein>
<feature type="domain" description="Barstar (barnase inhibitor)" evidence="2">
    <location>
        <begin position="2"/>
        <end position="82"/>
    </location>
</feature>
<dbReference type="Gene3D" id="3.30.370.10">
    <property type="entry name" value="Barstar-like"/>
    <property type="match status" value="1"/>
</dbReference>
<evidence type="ECO:0000313" key="4">
    <source>
        <dbReference type="Proteomes" id="UP000824099"/>
    </source>
</evidence>
<dbReference type="Pfam" id="PF01337">
    <property type="entry name" value="Barstar"/>
    <property type="match status" value="1"/>
</dbReference>
<sequence length="89" mass="10209">MKDIFLNIEDLTSPEQVQAYLREALALPDDNAESLDDIYDYLTDLSDPTRITLPQEVAYEEHMGEYGERLLTVFEEAAIENSNLEVEII</sequence>
<evidence type="ECO:0000259" key="2">
    <source>
        <dbReference type="Pfam" id="PF01337"/>
    </source>
</evidence>
<dbReference type="Proteomes" id="UP000824099">
    <property type="component" value="Unassembled WGS sequence"/>
</dbReference>
<accession>A0A9D1MQP8</accession>
<comment type="caution">
    <text evidence="3">The sequence shown here is derived from an EMBL/GenBank/DDBJ whole genome shotgun (WGS) entry which is preliminary data.</text>
</comment>
<proteinExistence type="inferred from homology"/>
<comment type="similarity">
    <text evidence="1">Belongs to the barstar family.</text>
</comment>
<reference evidence="3" key="1">
    <citation type="submission" date="2020-10" db="EMBL/GenBank/DDBJ databases">
        <authorList>
            <person name="Gilroy R."/>
        </authorList>
    </citation>
    <scope>NUCLEOTIDE SEQUENCE</scope>
    <source>
        <strain evidence="3">CHK160-1198</strain>
    </source>
</reference>
<gene>
    <name evidence="3" type="ORF">IAB06_05905</name>
</gene>
<dbReference type="AlphaFoldDB" id="A0A9D1MQP8"/>
<dbReference type="InterPro" id="IPR035905">
    <property type="entry name" value="Barstar-like_sf"/>
</dbReference>
<name>A0A9D1MQP8_9FIRM</name>
<organism evidence="3 4">
    <name type="scientific">Candidatus Avacidaminococcus intestinavium</name>
    <dbReference type="NCBI Taxonomy" id="2840684"/>
    <lineage>
        <taxon>Bacteria</taxon>
        <taxon>Bacillati</taxon>
        <taxon>Bacillota</taxon>
        <taxon>Negativicutes</taxon>
        <taxon>Acidaminococcales</taxon>
        <taxon>Acidaminococcaceae</taxon>
        <taxon>Acidaminococcaceae incertae sedis</taxon>
        <taxon>Candidatus Avacidaminococcus</taxon>
    </lineage>
</organism>
<reference evidence="3" key="2">
    <citation type="journal article" date="2021" name="PeerJ">
        <title>Extensive microbial diversity within the chicken gut microbiome revealed by metagenomics and culture.</title>
        <authorList>
            <person name="Gilroy R."/>
            <person name="Ravi A."/>
            <person name="Getino M."/>
            <person name="Pursley I."/>
            <person name="Horton D.L."/>
            <person name="Alikhan N.F."/>
            <person name="Baker D."/>
            <person name="Gharbi K."/>
            <person name="Hall N."/>
            <person name="Watson M."/>
            <person name="Adriaenssens E.M."/>
            <person name="Foster-Nyarko E."/>
            <person name="Jarju S."/>
            <person name="Secka A."/>
            <person name="Antonio M."/>
            <person name="Oren A."/>
            <person name="Chaudhuri R.R."/>
            <person name="La Ragione R."/>
            <person name="Hildebrand F."/>
            <person name="Pallen M.J."/>
        </authorList>
    </citation>
    <scope>NUCLEOTIDE SEQUENCE</scope>
    <source>
        <strain evidence="3">CHK160-1198</strain>
    </source>
</reference>
<evidence type="ECO:0000256" key="1">
    <source>
        <dbReference type="ARBA" id="ARBA00006845"/>
    </source>
</evidence>
<dbReference type="InterPro" id="IPR000468">
    <property type="entry name" value="Barstar"/>
</dbReference>
<evidence type="ECO:0000313" key="3">
    <source>
        <dbReference type="EMBL" id="HIU64548.1"/>
    </source>
</evidence>
<dbReference type="SUPFAM" id="SSF52038">
    <property type="entry name" value="Barstar-related"/>
    <property type="match status" value="1"/>
</dbReference>